<reference evidence="1 2" key="1">
    <citation type="journal article" date="2016" name="Front. Microbiol.">
        <title>Genomic Insight into the Host-Endosymbiont Relationship of Endozoicomonas montiporae CL-33(T) with its Coral Host.</title>
        <authorList>
            <person name="Ding J.-Y."/>
            <person name="Shiu J.-H."/>
            <person name="Chen W.-M."/>
            <person name="Chiang Y.-R."/>
            <person name="Tang S.-L."/>
        </authorList>
    </citation>
    <scope>NUCLEOTIDE SEQUENCE [LARGE SCALE GENOMIC DNA]</scope>
    <source>
        <strain evidence="1 2">CL-33</strain>
    </source>
</reference>
<dbReference type="Proteomes" id="UP000071065">
    <property type="component" value="Chromosome"/>
</dbReference>
<dbReference type="PATRIC" id="fig|570277.3.peg.5310"/>
<accession>A0A142BJC2</accession>
<name>A0A142BJC2_9GAMM</name>
<protein>
    <submittedName>
        <fullName evidence="1">Uncharacterized protein</fullName>
    </submittedName>
</protein>
<organism evidence="1 2">
    <name type="scientific">Endozoicomonas montiporae CL-33</name>
    <dbReference type="NCBI Taxonomy" id="570277"/>
    <lineage>
        <taxon>Bacteria</taxon>
        <taxon>Pseudomonadati</taxon>
        <taxon>Pseudomonadota</taxon>
        <taxon>Gammaproteobacteria</taxon>
        <taxon>Oceanospirillales</taxon>
        <taxon>Endozoicomonadaceae</taxon>
        <taxon>Endozoicomonas</taxon>
    </lineage>
</organism>
<evidence type="ECO:0000313" key="2">
    <source>
        <dbReference type="Proteomes" id="UP000071065"/>
    </source>
</evidence>
<dbReference type="AlphaFoldDB" id="A0A142BJC2"/>
<evidence type="ECO:0000313" key="1">
    <source>
        <dbReference type="EMBL" id="AMO58848.1"/>
    </source>
</evidence>
<proteinExistence type="predicted"/>
<dbReference type="KEGG" id="emp:EZMO1_4966"/>
<dbReference type="EMBL" id="CP013251">
    <property type="protein sequence ID" value="AMO58848.1"/>
    <property type="molecule type" value="Genomic_DNA"/>
</dbReference>
<gene>
    <name evidence="1" type="ORF">EZMO1_4966</name>
</gene>
<sequence length="45" mass="5401">MIVELILTSNVLLIQIVINRKNYFQVKNNYVLPLWIDLFKNRVNP</sequence>